<dbReference type="Proteomes" id="UP000050929">
    <property type="component" value="Unassembled WGS sequence"/>
</dbReference>
<feature type="transmembrane region" description="Helical" evidence="6">
    <location>
        <begin position="366"/>
        <end position="385"/>
    </location>
</feature>
<evidence type="ECO:0000256" key="3">
    <source>
        <dbReference type="ARBA" id="ARBA00022692"/>
    </source>
</evidence>
<dbReference type="GO" id="GO:0015205">
    <property type="term" value="F:nucleobase transmembrane transporter activity"/>
    <property type="evidence" value="ECO:0007669"/>
    <property type="project" value="TreeGrafter"/>
</dbReference>
<evidence type="ECO:0000313" key="7">
    <source>
        <dbReference type="EMBL" id="KRK63880.1"/>
    </source>
</evidence>
<comment type="subcellular location">
    <subcellularLocation>
        <location evidence="1">Membrane</location>
        <topology evidence="1">Multi-pass membrane protein</topology>
    </subcellularLocation>
</comment>
<name>A0A0R1IY16_9LACO</name>
<evidence type="ECO:0000256" key="5">
    <source>
        <dbReference type="ARBA" id="ARBA00023136"/>
    </source>
</evidence>
<organism evidence="7 8">
    <name type="scientific">Companilactobacillus tucceti DSM 20183</name>
    <dbReference type="NCBI Taxonomy" id="1423811"/>
    <lineage>
        <taxon>Bacteria</taxon>
        <taxon>Bacillati</taxon>
        <taxon>Bacillota</taxon>
        <taxon>Bacilli</taxon>
        <taxon>Lactobacillales</taxon>
        <taxon>Lactobacillaceae</taxon>
        <taxon>Companilactobacillus</taxon>
    </lineage>
</organism>
<feature type="transmembrane region" description="Helical" evidence="6">
    <location>
        <begin position="205"/>
        <end position="229"/>
    </location>
</feature>
<feature type="transmembrane region" description="Helical" evidence="6">
    <location>
        <begin position="74"/>
        <end position="92"/>
    </location>
</feature>
<dbReference type="InterPro" id="IPR001248">
    <property type="entry name" value="Pur-cyt_permease"/>
</dbReference>
<evidence type="ECO:0000256" key="2">
    <source>
        <dbReference type="ARBA" id="ARBA00008974"/>
    </source>
</evidence>
<feature type="transmembrane region" description="Helical" evidence="6">
    <location>
        <begin position="325"/>
        <end position="345"/>
    </location>
</feature>
<keyword evidence="8" id="KW-1185">Reference proteome</keyword>
<comment type="caution">
    <text evidence="7">The sequence shown here is derived from an EMBL/GenBank/DDBJ whole genome shotgun (WGS) entry which is preliminary data.</text>
</comment>
<evidence type="ECO:0000256" key="6">
    <source>
        <dbReference type="SAM" id="Phobius"/>
    </source>
</evidence>
<feature type="transmembrane region" description="Helical" evidence="6">
    <location>
        <begin position="397"/>
        <end position="418"/>
    </location>
</feature>
<dbReference type="PATRIC" id="fig|1423811.3.peg.1023"/>
<feature type="transmembrane region" description="Helical" evidence="6">
    <location>
        <begin position="281"/>
        <end position="305"/>
    </location>
</feature>
<reference evidence="7 8" key="1">
    <citation type="journal article" date="2015" name="Genome Announc.">
        <title>Expanding the biotechnology potential of lactobacilli through comparative genomics of 213 strains and associated genera.</title>
        <authorList>
            <person name="Sun Z."/>
            <person name="Harris H.M."/>
            <person name="McCann A."/>
            <person name="Guo C."/>
            <person name="Argimon S."/>
            <person name="Zhang W."/>
            <person name="Yang X."/>
            <person name="Jeffery I.B."/>
            <person name="Cooney J.C."/>
            <person name="Kagawa T.F."/>
            <person name="Liu W."/>
            <person name="Song Y."/>
            <person name="Salvetti E."/>
            <person name="Wrobel A."/>
            <person name="Rasinkangas P."/>
            <person name="Parkhill J."/>
            <person name="Rea M.C."/>
            <person name="O'Sullivan O."/>
            <person name="Ritari J."/>
            <person name="Douillard F.P."/>
            <person name="Paul Ross R."/>
            <person name="Yang R."/>
            <person name="Briner A.E."/>
            <person name="Felis G.E."/>
            <person name="de Vos W.M."/>
            <person name="Barrangou R."/>
            <person name="Klaenhammer T.R."/>
            <person name="Caufield P.W."/>
            <person name="Cui Y."/>
            <person name="Zhang H."/>
            <person name="O'Toole P.W."/>
        </authorList>
    </citation>
    <scope>NUCLEOTIDE SEQUENCE [LARGE SCALE GENOMIC DNA]</scope>
    <source>
        <strain evidence="7 8">DSM 20183</strain>
    </source>
</reference>
<evidence type="ECO:0000256" key="4">
    <source>
        <dbReference type="ARBA" id="ARBA00022989"/>
    </source>
</evidence>
<feature type="transmembrane region" description="Helical" evidence="6">
    <location>
        <begin position="130"/>
        <end position="152"/>
    </location>
</feature>
<dbReference type="PANTHER" id="PTHR30618:SF0">
    <property type="entry name" value="PURINE-URACIL PERMEASE NCS1"/>
    <property type="match status" value="1"/>
</dbReference>
<dbReference type="RefSeq" id="WP_057766788.1">
    <property type="nucleotide sequence ID" value="NZ_AZDG01000020.1"/>
</dbReference>
<protein>
    <submittedName>
        <fullName evidence="7">Allantoin permease</fullName>
    </submittedName>
</protein>
<feature type="transmembrane region" description="Helical" evidence="6">
    <location>
        <begin position="471"/>
        <end position="490"/>
    </location>
</feature>
<comment type="similarity">
    <text evidence="2">Belongs to the purine-cytosine permease (2.A.39) family.</text>
</comment>
<sequence length="499" mass="54994">MSKMSKQSDVYHISDEKYKEYANAQSNEEMLPLREDKRTMGFGNYFTLWMGGIHNIATYATVAGFLLLGAPMKHIILAIFLSFIFSAFMNTLNGRAGSKYGIPGSMHLKSVYGDRGAKLPGILRGIFSGLAWFSLQIYTGSRALYILIAVIWPSFETLGGNFSFIGIDLPNLISFILYWLFTLLIGLGGSKLINKFNVILNPLIYIFFIGAAIWALNAAGGFSNILAFTPPKSLSYNYPTILVYFMIFNSLLGFWSSPAVNVADYTKNAKSNKDQSAGMTLGFGVGYLIFAFSSVIILAGGALRYGVTDWADFQQFGILSIMRHWNQPFAIIGGIIVLLMATVSANVLSNGLSATYQLIALFPKRFSYKTGMITSAVVAFILIPWKTMTGNGGVMAFMNMIGVMLGPVVGVMLAYYFVIDKRKLDLDSLYLDKVNPKKYNRYGGINKSAYIATIVAIIITMLGYIHGFEIINQLSVFVGAGLGFIISIILPRSKNRNIQ</sequence>
<dbReference type="EMBL" id="AZDG01000020">
    <property type="protein sequence ID" value="KRK63880.1"/>
    <property type="molecule type" value="Genomic_DNA"/>
</dbReference>
<gene>
    <name evidence="7" type="ORF">FC72_GL001011</name>
</gene>
<evidence type="ECO:0000313" key="8">
    <source>
        <dbReference type="Proteomes" id="UP000050929"/>
    </source>
</evidence>
<keyword evidence="5 6" id="KW-0472">Membrane</keyword>
<dbReference type="Gene3D" id="1.10.4160.10">
    <property type="entry name" value="Hydantoin permease"/>
    <property type="match status" value="1"/>
</dbReference>
<dbReference type="Pfam" id="PF02133">
    <property type="entry name" value="Transp_cyt_pur"/>
    <property type="match status" value="1"/>
</dbReference>
<evidence type="ECO:0000256" key="1">
    <source>
        <dbReference type="ARBA" id="ARBA00004141"/>
    </source>
</evidence>
<dbReference type="AlphaFoldDB" id="A0A0R1IY16"/>
<proteinExistence type="inferred from homology"/>
<dbReference type="GO" id="GO:0005886">
    <property type="term" value="C:plasma membrane"/>
    <property type="evidence" value="ECO:0007669"/>
    <property type="project" value="TreeGrafter"/>
</dbReference>
<dbReference type="PANTHER" id="PTHR30618">
    <property type="entry name" value="NCS1 FAMILY PURINE/PYRIMIDINE TRANSPORTER"/>
    <property type="match status" value="1"/>
</dbReference>
<feature type="transmembrane region" description="Helical" evidence="6">
    <location>
        <begin position="448"/>
        <end position="465"/>
    </location>
</feature>
<feature type="transmembrane region" description="Helical" evidence="6">
    <location>
        <begin position="241"/>
        <end position="260"/>
    </location>
</feature>
<feature type="transmembrane region" description="Helical" evidence="6">
    <location>
        <begin position="46"/>
        <end position="68"/>
    </location>
</feature>
<dbReference type="InterPro" id="IPR045225">
    <property type="entry name" value="Uracil/uridine/allantoin_perm"/>
</dbReference>
<feature type="transmembrane region" description="Helical" evidence="6">
    <location>
        <begin position="172"/>
        <end position="193"/>
    </location>
</feature>
<keyword evidence="3 6" id="KW-0812">Transmembrane</keyword>
<dbReference type="OrthoDB" id="9780088at2"/>
<keyword evidence="4 6" id="KW-1133">Transmembrane helix</keyword>
<accession>A0A0R1IY16</accession>